<accession>A0A4Q5AC49</accession>
<name>A0A4Q5AC49_9BIFI</name>
<evidence type="ECO:0000313" key="2">
    <source>
        <dbReference type="EMBL" id="RYQ22011.1"/>
    </source>
</evidence>
<evidence type="ECO:0000256" key="1">
    <source>
        <dbReference type="SAM" id="MobiDB-lite"/>
    </source>
</evidence>
<dbReference type="Pfam" id="PF13835">
    <property type="entry name" value="DUF4194"/>
    <property type="match status" value="1"/>
</dbReference>
<evidence type="ECO:0008006" key="4">
    <source>
        <dbReference type="Google" id="ProtNLM"/>
    </source>
</evidence>
<evidence type="ECO:0000313" key="3">
    <source>
        <dbReference type="Proteomes" id="UP000294221"/>
    </source>
</evidence>
<sequence length="257" mass="28278">MTQPTNDDQGIVSASVTAQEGHVAEQSVDEMGVADVSNPFALFDGDDGDMPEPAREAAIALKRNRAITGEMFRQAMDHIGHVKRSLNNDMLVPVIDTFYEVMYAEPAAPSQVRIRSLKNRASLSAREAVLLTALRRKVLEYENVGMDASQWVVSKEEIVQLMSTGAGPLAGRNSEESVNRQVEPLINAMRTNQFLVDVEGEEGIYRITILVPVVLNTQRIGSWMATNDDLQPTPADQDEPGTTPENNAQAAKQEELW</sequence>
<dbReference type="AlphaFoldDB" id="A0A4Q5AC49"/>
<reference evidence="2 3" key="1">
    <citation type="submission" date="2018-12" db="EMBL/GenBank/DDBJ databases">
        <title>Unveiling genomic diversity among members of the Bifidobacterium pseudolongum species, a widely distributed gut commensal of the animal kingdom.</title>
        <authorList>
            <person name="Lugli G.A."/>
            <person name="Duranti S."/>
            <person name="Albert K."/>
            <person name="Mancabelli L."/>
            <person name="Napoli S."/>
            <person name="Viappiani A."/>
            <person name="Anzalone R."/>
            <person name="Longhi G."/>
            <person name="Milani C."/>
            <person name="Turroni F."/>
            <person name="Alessandri G."/>
            <person name="Sela D.A."/>
            <person name="Van Sinderen D."/>
            <person name="Ventura M."/>
        </authorList>
    </citation>
    <scope>NUCLEOTIDE SEQUENCE [LARGE SCALE GENOMIC DNA]</scope>
    <source>
        <strain evidence="2 3">2054B</strain>
    </source>
</reference>
<protein>
    <recommendedName>
        <fullName evidence="4">DUF4194 domain-containing protein</fullName>
    </recommendedName>
</protein>
<comment type="caution">
    <text evidence="2">The sequence shown here is derived from an EMBL/GenBank/DDBJ whole genome shotgun (WGS) entry which is preliminary data.</text>
</comment>
<dbReference type="RefSeq" id="WP_130012763.1">
    <property type="nucleotide sequence ID" value="NZ_RYUN01000006.1"/>
</dbReference>
<proteinExistence type="predicted"/>
<dbReference type="InterPro" id="IPR025449">
    <property type="entry name" value="JetB"/>
</dbReference>
<dbReference type="EMBL" id="RYUN01000006">
    <property type="protein sequence ID" value="RYQ22011.1"/>
    <property type="molecule type" value="Genomic_DNA"/>
</dbReference>
<organism evidence="2 3">
    <name type="scientific">Bifidobacterium pseudolongum subsp. pseudolongum</name>
    <dbReference type="NCBI Taxonomy" id="31954"/>
    <lineage>
        <taxon>Bacteria</taxon>
        <taxon>Bacillati</taxon>
        <taxon>Actinomycetota</taxon>
        <taxon>Actinomycetes</taxon>
        <taxon>Bifidobacteriales</taxon>
        <taxon>Bifidobacteriaceae</taxon>
        <taxon>Bifidobacterium</taxon>
    </lineage>
</organism>
<gene>
    <name evidence="2" type="ORF">PG2054B_0493</name>
</gene>
<feature type="region of interest" description="Disordered" evidence="1">
    <location>
        <begin position="225"/>
        <end position="257"/>
    </location>
</feature>
<dbReference type="Proteomes" id="UP000294221">
    <property type="component" value="Unassembled WGS sequence"/>
</dbReference>